<evidence type="ECO:0000313" key="1">
    <source>
        <dbReference type="EMBL" id="ABQ26580.1"/>
    </source>
</evidence>
<evidence type="ECO:0000313" key="2">
    <source>
        <dbReference type="Proteomes" id="UP000006695"/>
    </source>
</evidence>
<accession>A5G462</accession>
<dbReference type="AlphaFoldDB" id="A5G462"/>
<proteinExistence type="predicted"/>
<gene>
    <name evidence="1" type="ordered locus">Gura_2401</name>
</gene>
<evidence type="ECO:0008006" key="3">
    <source>
        <dbReference type="Google" id="ProtNLM"/>
    </source>
</evidence>
<dbReference type="KEGG" id="gur:Gura_2401"/>
<protein>
    <recommendedName>
        <fullName evidence="3">MerR family transcriptional regulator</fullName>
    </recommendedName>
</protein>
<organism evidence="1 2">
    <name type="scientific">Geotalea uraniireducens (strain Rf4)</name>
    <name type="common">Geobacter uraniireducens</name>
    <dbReference type="NCBI Taxonomy" id="351605"/>
    <lineage>
        <taxon>Bacteria</taxon>
        <taxon>Pseudomonadati</taxon>
        <taxon>Thermodesulfobacteriota</taxon>
        <taxon>Desulfuromonadia</taxon>
        <taxon>Geobacterales</taxon>
        <taxon>Geobacteraceae</taxon>
        <taxon>Geotalea</taxon>
    </lineage>
</organism>
<reference evidence="1 2" key="1">
    <citation type="submission" date="2007-05" db="EMBL/GenBank/DDBJ databases">
        <title>Complete sequence of Geobacter uraniireducens Rf4.</title>
        <authorList>
            <consortium name="US DOE Joint Genome Institute"/>
            <person name="Copeland A."/>
            <person name="Lucas S."/>
            <person name="Lapidus A."/>
            <person name="Barry K."/>
            <person name="Detter J.C."/>
            <person name="Glavina del Rio T."/>
            <person name="Hammon N."/>
            <person name="Israni S."/>
            <person name="Dalin E."/>
            <person name="Tice H."/>
            <person name="Pitluck S."/>
            <person name="Chertkov O."/>
            <person name="Brettin T."/>
            <person name="Bruce D."/>
            <person name="Han C."/>
            <person name="Schmutz J."/>
            <person name="Larimer F."/>
            <person name="Land M."/>
            <person name="Hauser L."/>
            <person name="Kyrpides N."/>
            <person name="Mikhailova N."/>
            <person name="Shelobolina E."/>
            <person name="Aklujkar M."/>
            <person name="Lovley D."/>
            <person name="Richardson P."/>
        </authorList>
    </citation>
    <scope>NUCLEOTIDE SEQUENCE [LARGE SCALE GENOMIC DNA]</scope>
    <source>
        <strain evidence="1 2">Rf4</strain>
    </source>
</reference>
<dbReference type="HOGENOM" id="CLU_2934945_0_0_7"/>
<dbReference type="Proteomes" id="UP000006695">
    <property type="component" value="Chromosome"/>
</dbReference>
<dbReference type="RefSeq" id="WP_011939271.1">
    <property type="nucleotide sequence ID" value="NC_009483.1"/>
</dbReference>
<dbReference type="EMBL" id="CP000698">
    <property type="protein sequence ID" value="ABQ26580.1"/>
    <property type="molecule type" value="Genomic_DNA"/>
</dbReference>
<dbReference type="OrthoDB" id="5397962at2"/>
<name>A5G462_GEOUR</name>
<keyword evidence="2" id="KW-1185">Reference proteome</keyword>
<sequence length="60" mass="6828">MSMLGDSWCTVEEVESKFGVSKDLVLEWVREGIVRSEEQDGTVIRVNIDDLELKIEEDLG</sequence>